<keyword evidence="10" id="KW-0812">Transmembrane</keyword>
<dbReference type="PRINTS" id="PR00344">
    <property type="entry name" value="BCTRLSENSOR"/>
</dbReference>
<evidence type="ECO:0000256" key="3">
    <source>
        <dbReference type="ARBA" id="ARBA00012438"/>
    </source>
</evidence>
<dbReference type="FunFam" id="1.10.287.130:FF:000145">
    <property type="entry name" value="Sensory transduction histidine kinase"/>
    <property type="match status" value="1"/>
</dbReference>
<keyword evidence="5" id="KW-0808">Transferase</keyword>
<dbReference type="Gene3D" id="3.30.565.10">
    <property type="entry name" value="Histidine kinase-like ATPase, C-terminal domain"/>
    <property type="match status" value="1"/>
</dbReference>
<dbReference type="InterPro" id="IPR036890">
    <property type="entry name" value="HATPase_C_sf"/>
</dbReference>
<dbReference type="CDD" id="cd17546">
    <property type="entry name" value="REC_hyHK_CKI1_RcsC-like"/>
    <property type="match status" value="1"/>
</dbReference>
<dbReference type="GO" id="GO:0000155">
    <property type="term" value="F:phosphorelay sensor kinase activity"/>
    <property type="evidence" value="ECO:0007669"/>
    <property type="project" value="InterPro"/>
</dbReference>
<keyword evidence="7" id="KW-0902">Two-component regulatory system</keyword>
<dbReference type="Pfam" id="PF00072">
    <property type="entry name" value="Response_reg"/>
    <property type="match status" value="1"/>
</dbReference>
<evidence type="ECO:0000256" key="2">
    <source>
        <dbReference type="ARBA" id="ARBA00004370"/>
    </source>
</evidence>
<keyword evidence="4 8" id="KW-0597">Phosphoprotein</keyword>
<dbReference type="SUPFAM" id="SSF47384">
    <property type="entry name" value="Homodimeric domain of signal transducing histidine kinase"/>
    <property type="match status" value="1"/>
</dbReference>
<evidence type="ECO:0000256" key="9">
    <source>
        <dbReference type="SAM" id="Coils"/>
    </source>
</evidence>
<dbReference type="Pfam" id="PF00989">
    <property type="entry name" value="PAS"/>
    <property type="match status" value="1"/>
</dbReference>
<dbReference type="InterPro" id="IPR003661">
    <property type="entry name" value="HisK_dim/P_dom"/>
</dbReference>
<feature type="modified residue" description="4-aspartylphosphate" evidence="8">
    <location>
        <position position="739"/>
    </location>
</feature>
<keyword evidence="6" id="KW-0418">Kinase</keyword>
<dbReference type="InterPro" id="IPR001789">
    <property type="entry name" value="Sig_transdc_resp-reg_receiver"/>
</dbReference>
<evidence type="ECO:0000256" key="7">
    <source>
        <dbReference type="ARBA" id="ARBA00023012"/>
    </source>
</evidence>
<dbReference type="Pfam" id="PF00512">
    <property type="entry name" value="HisKA"/>
    <property type="match status" value="1"/>
</dbReference>
<dbReference type="RefSeq" id="WP_164451666.1">
    <property type="nucleotide sequence ID" value="NZ_JAAIJQ010000012.1"/>
</dbReference>
<comment type="catalytic activity">
    <reaction evidence="1">
        <text>ATP + protein L-histidine = ADP + protein N-phospho-L-histidine.</text>
        <dbReference type="EC" id="2.7.13.3"/>
    </reaction>
</comment>
<feature type="domain" description="Response regulatory" evidence="12">
    <location>
        <begin position="690"/>
        <end position="806"/>
    </location>
</feature>
<dbReference type="Gene3D" id="3.30.450.20">
    <property type="entry name" value="PAS domain"/>
    <property type="match status" value="1"/>
</dbReference>
<dbReference type="InterPro" id="IPR004358">
    <property type="entry name" value="Sig_transdc_His_kin-like_C"/>
</dbReference>
<dbReference type="FunFam" id="3.30.565.10:FF:000010">
    <property type="entry name" value="Sensor histidine kinase RcsC"/>
    <property type="match status" value="1"/>
</dbReference>
<dbReference type="InterPro" id="IPR000014">
    <property type="entry name" value="PAS"/>
</dbReference>
<evidence type="ECO:0000313" key="17">
    <source>
        <dbReference type="Proteomes" id="UP000483379"/>
    </source>
</evidence>
<dbReference type="SMART" id="SM00448">
    <property type="entry name" value="REC"/>
    <property type="match status" value="1"/>
</dbReference>
<feature type="domain" description="PAC" evidence="14">
    <location>
        <begin position="345"/>
        <end position="397"/>
    </location>
</feature>
<dbReference type="Pfam" id="PF02518">
    <property type="entry name" value="HATPase_c"/>
    <property type="match status" value="1"/>
</dbReference>
<evidence type="ECO:0000256" key="1">
    <source>
        <dbReference type="ARBA" id="ARBA00000085"/>
    </source>
</evidence>
<dbReference type="PROSITE" id="PS50112">
    <property type="entry name" value="PAS"/>
    <property type="match status" value="1"/>
</dbReference>
<evidence type="ECO:0000259" key="11">
    <source>
        <dbReference type="PROSITE" id="PS50109"/>
    </source>
</evidence>
<feature type="transmembrane region" description="Helical" evidence="10">
    <location>
        <begin position="187"/>
        <end position="207"/>
    </location>
</feature>
<feature type="transmembrane region" description="Helical" evidence="10">
    <location>
        <begin position="6"/>
        <end position="30"/>
    </location>
</feature>
<dbReference type="PANTHER" id="PTHR43047:SF63">
    <property type="entry name" value="HISTIDINE KINASE"/>
    <property type="match status" value="1"/>
</dbReference>
<evidence type="ECO:0000256" key="5">
    <source>
        <dbReference type="ARBA" id="ARBA00022679"/>
    </source>
</evidence>
<proteinExistence type="predicted"/>
<feature type="domain" description="Histidine kinase" evidence="11">
    <location>
        <begin position="440"/>
        <end position="661"/>
    </location>
</feature>
<dbReference type="GO" id="GO:0009927">
    <property type="term" value="F:histidine phosphotransfer kinase activity"/>
    <property type="evidence" value="ECO:0007669"/>
    <property type="project" value="TreeGrafter"/>
</dbReference>
<evidence type="ECO:0000259" key="15">
    <source>
        <dbReference type="PROSITE" id="PS50885"/>
    </source>
</evidence>
<dbReference type="PROSITE" id="PS50885">
    <property type="entry name" value="HAMP"/>
    <property type="match status" value="1"/>
</dbReference>
<sequence>MHIRTKLAVGLIAILIVNLIASLYGFYLLTQAASREAAVRDRTSEVLVSALNAQVHFKKQVQEWKNVLLRGQRPELYDDYFERFESEEAKTRRSIAGLISLLDDSLEAKATAERFLAAHRRLGEEYRAALAFYRRDDPSPQLEVDRRVRGIDREPTDLIDEVVAAALDHKRLRLSQIEARTERIEQWILVLMMAVMSIAVLFLIWLVDRAIGQPIATVTAVARRISAGDFSTPIQIKGTGEQAEMLGALKAMQESLARFQASLTQSEARSRLLLESTGEGIYGVDSQGRCIFCNPAGARMLGYSSPAGLIGRNMHETLHHSRPDGTPYPVERCRAYITYRDGIPARVDDEIFWRADGTHFPVEYFANPIRQEGELVGAVVTFSDISARKDAEAALRVAHQALAEERSQLAERVRERTLELDRANAELARSAQAKDEFLAAMSHELRTPLTSILGLSETMGDGLLGPLTKQQDKAVRMMHENGRHLLELINDVLDMSRVASGQMSLRWDQVPVSQLCDASLRLIGPAAKGKDLQVSLSIDPEARLVQGDSRRLKQMLVNLLSNAVKFTAEGGSIGLDVKVDAAAGELRFGIWDTGVGIPEDQFERLFKPFVQLDSRPARQFDGTGLGLALAAGMAELHKGRIEVSSQVGKGSRFEIILPWSPQMQASQGLGKVQAGDGGASEPSAPLERPGVLLVDDNASNLEMFSTYLQIQGCEVWTASDGVKAIALARDRHPDVILMDVQMPEMDGLETTRRLRKDPKLRRTPIIALTALAMPGDREQCLEAGMDDYLSKPLGLKELCAAIDTWISRTRGQ</sequence>
<feature type="domain" description="PAS" evidence="13">
    <location>
        <begin position="266"/>
        <end position="304"/>
    </location>
</feature>
<dbReference type="SUPFAM" id="SSF55874">
    <property type="entry name" value="ATPase domain of HSP90 chaperone/DNA topoisomerase II/histidine kinase"/>
    <property type="match status" value="1"/>
</dbReference>
<dbReference type="Gene3D" id="1.10.287.130">
    <property type="match status" value="1"/>
</dbReference>
<comment type="caution">
    <text evidence="16">The sequence shown here is derived from an EMBL/GenBank/DDBJ whole genome shotgun (WGS) entry which is preliminary data.</text>
</comment>
<dbReference type="PROSITE" id="PS50113">
    <property type="entry name" value="PAC"/>
    <property type="match status" value="1"/>
</dbReference>
<gene>
    <name evidence="16" type="ORF">G3446_05945</name>
</gene>
<dbReference type="CDD" id="cd00082">
    <property type="entry name" value="HisKA"/>
    <property type="match status" value="1"/>
</dbReference>
<dbReference type="GO" id="GO:0005886">
    <property type="term" value="C:plasma membrane"/>
    <property type="evidence" value="ECO:0007669"/>
    <property type="project" value="TreeGrafter"/>
</dbReference>
<dbReference type="SMART" id="SM00388">
    <property type="entry name" value="HisKA"/>
    <property type="match status" value="1"/>
</dbReference>
<dbReference type="CDD" id="cd06225">
    <property type="entry name" value="HAMP"/>
    <property type="match status" value="1"/>
</dbReference>
<evidence type="ECO:0000259" key="12">
    <source>
        <dbReference type="PROSITE" id="PS50110"/>
    </source>
</evidence>
<evidence type="ECO:0000313" key="16">
    <source>
        <dbReference type="EMBL" id="NEV61439.1"/>
    </source>
</evidence>
<dbReference type="InterPro" id="IPR000700">
    <property type="entry name" value="PAS-assoc_C"/>
</dbReference>
<dbReference type="PANTHER" id="PTHR43047">
    <property type="entry name" value="TWO-COMPONENT HISTIDINE PROTEIN KINASE"/>
    <property type="match status" value="1"/>
</dbReference>
<accession>A0A6M0JW66</accession>
<dbReference type="InterPro" id="IPR003660">
    <property type="entry name" value="HAMP_dom"/>
</dbReference>
<dbReference type="InterPro" id="IPR005467">
    <property type="entry name" value="His_kinase_dom"/>
</dbReference>
<dbReference type="InterPro" id="IPR035965">
    <property type="entry name" value="PAS-like_dom_sf"/>
</dbReference>
<dbReference type="CDD" id="cd00130">
    <property type="entry name" value="PAS"/>
    <property type="match status" value="1"/>
</dbReference>
<dbReference type="EMBL" id="JAAIJQ010000012">
    <property type="protein sequence ID" value="NEV61439.1"/>
    <property type="molecule type" value="Genomic_DNA"/>
</dbReference>
<evidence type="ECO:0000256" key="4">
    <source>
        <dbReference type="ARBA" id="ARBA00022553"/>
    </source>
</evidence>
<dbReference type="InterPro" id="IPR011006">
    <property type="entry name" value="CheY-like_superfamily"/>
</dbReference>
<evidence type="ECO:0000259" key="13">
    <source>
        <dbReference type="PROSITE" id="PS50112"/>
    </source>
</evidence>
<dbReference type="Gene3D" id="6.10.340.10">
    <property type="match status" value="1"/>
</dbReference>
<name>A0A6M0JW66_9GAMM</name>
<dbReference type="InterPro" id="IPR013767">
    <property type="entry name" value="PAS_fold"/>
</dbReference>
<keyword evidence="9" id="KW-0175">Coiled coil</keyword>
<feature type="domain" description="HAMP" evidence="15">
    <location>
        <begin position="209"/>
        <end position="261"/>
    </location>
</feature>
<dbReference type="EC" id="2.7.13.3" evidence="3"/>
<organism evidence="16 17">
    <name type="scientific">Thiorhodococcus minor</name>
    <dbReference type="NCBI Taxonomy" id="57489"/>
    <lineage>
        <taxon>Bacteria</taxon>
        <taxon>Pseudomonadati</taxon>
        <taxon>Pseudomonadota</taxon>
        <taxon>Gammaproteobacteria</taxon>
        <taxon>Chromatiales</taxon>
        <taxon>Chromatiaceae</taxon>
        <taxon>Thiorhodococcus</taxon>
    </lineage>
</organism>
<keyword evidence="17" id="KW-1185">Reference proteome</keyword>
<dbReference type="Proteomes" id="UP000483379">
    <property type="component" value="Unassembled WGS sequence"/>
</dbReference>
<evidence type="ECO:0000259" key="14">
    <source>
        <dbReference type="PROSITE" id="PS50113"/>
    </source>
</evidence>
<dbReference type="SMART" id="SM00387">
    <property type="entry name" value="HATPase_c"/>
    <property type="match status" value="1"/>
</dbReference>
<dbReference type="SMART" id="SM00091">
    <property type="entry name" value="PAS"/>
    <property type="match status" value="1"/>
</dbReference>
<dbReference type="Pfam" id="PF00672">
    <property type="entry name" value="HAMP"/>
    <property type="match status" value="1"/>
</dbReference>
<dbReference type="PROSITE" id="PS50110">
    <property type="entry name" value="RESPONSE_REGULATORY"/>
    <property type="match status" value="1"/>
</dbReference>
<reference evidence="16 17" key="1">
    <citation type="submission" date="2020-02" db="EMBL/GenBank/DDBJ databases">
        <title>Genome sequences of Thiorhodococcus mannitoliphagus and Thiorhodococcus minor, purple sulfur photosynthetic bacteria in the gammaproteobacterial family, Chromatiaceae.</title>
        <authorList>
            <person name="Aviles F.A."/>
            <person name="Meyer T.E."/>
            <person name="Kyndt J.A."/>
        </authorList>
    </citation>
    <scope>NUCLEOTIDE SEQUENCE [LARGE SCALE GENOMIC DNA]</scope>
    <source>
        <strain evidence="16 17">DSM 11518</strain>
    </source>
</reference>
<keyword evidence="10" id="KW-0472">Membrane</keyword>
<dbReference type="Gene3D" id="3.40.50.2300">
    <property type="match status" value="1"/>
</dbReference>
<dbReference type="CDD" id="cd16922">
    <property type="entry name" value="HATPase_EvgS-ArcB-TorS-like"/>
    <property type="match status" value="1"/>
</dbReference>
<dbReference type="SUPFAM" id="SSF52172">
    <property type="entry name" value="CheY-like"/>
    <property type="match status" value="1"/>
</dbReference>
<dbReference type="SUPFAM" id="SSF158472">
    <property type="entry name" value="HAMP domain-like"/>
    <property type="match status" value="1"/>
</dbReference>
<dbReference type="PROSITE" id="PS50109">
    <property type="entry name" value="HIS_KIN"/>
    <property type="match status" value="1"/>
</dbReference>
<evidence type="ECO:0000256" key="6">
    <source>
        <dbReference type="ARBA" id="ARBA00022777"/>
    </source>
</evidence>
<dbReference type="InterPro" id="IPR036097">
    <property type="entry name" value="HisK_dim/P_sf"/>
</dbReference>
<dbReference type="GO" id="GO:0006355">
    <property type="term" value="P:regulation of DNA-templated transcription"/>
    <property type="evidence" value="ECO:0007669"/>
    <property type="project" value="InterPro"/>
</dbReference>
<evidence type="ECO:0000256" key="10">
    <source>
        <dbReference type="SAM" id="Phobius"/>
    </source>
</evidence>
<dbReference type="SMART" id="SM00304">
    <property type="entry name" value="HAMP"/>
    <property type="match status" value="1"/>
</dbReference>
<dbReference type="AlphaFoldDB" id="A0A6M0JW66"/>
<evidence type="ECO:0000256" key="8">
    <source>
        <dbReference type="PROSITE-ProRule" id="PRU00169"/>
    </source>
</evidence>
<dbReference type="NCBIfam" id="TIGR00229">
    <property type="entry name" value="sensory_box"/>
    <property type="match status" value="1"/>
</dbReference>
<dbReference type="SUPFAM" id="SSF55785">
    <property type="entry name" value="PYP-like sensor domain (PAS domain)"/>
    <property type="match status" value="1"/>
</dbReference>
<protein>
    <recommendedName>
        <fullName evidence="3">histidine kinase</fullName>
        <ecNumber evidence="3">2.7.13.3</ecNumber>
    </recommendedName>
</protein>
<comment type="subcellular location">
    <subcellularLocation>
        <location evidence="2">Membrane</location>
    </subcellularLocation>
</comment>
<keyword evidence="10" id="KW-1133">Transmembrane helix</keyword>
<dbReference type="InterPro" id="IPR003594">
    <property type="entry name" value="HATPase_dom"/>
</dbReference>
<feature type="coiled-coil region" evidence="9">
    <location>
        <begin position="388"/>
        <end position="426"/>
    </location>
</feature>